<feature type="binding site" evidence="3">
    <location>
        <position position="119"/>
    </location>
    <ligand>
        <name>Mg(2+)</name>
        <dbReference type="ChEBI" id="CHEBI:18420"/>
        <label>1</label>
    </ligand>
</feature>
<dbReference type="InterPro" id="IPR036705">
    <property type="entry name" value="Ribosyl_crysJ1_sf"/>
</dbReference>
<proteinExistence type="inferred from homology"/>
<protein>
    <submittedName>
        <fullName evidence="5">ADP-ribosylglycohydrolase family protein</fullName>
    </submittedName>
</protein>
<keyword evidence="6" id="KW-1185">Reference proteome</keyword>
<dbReference type="Gene3D" id="1.10.4080.10">
    <property type="entry name" value="ADP-ribosylation/Crystallin J1"/>
    <property type="match status" value="1"/>
</dbReference>
<evidence type="ECO:0000313" key="5">
    <source>
        <dbReference type="EMBL" id="RZQ65437.1"/>
    </source>
</evidence>
<dbReference type="PANTHER" id="PTHR16222">
    <property type="entry name" value="ADP-RIBOSYLGLYCOHYDROLASE"/>
    <property type="match status" value="1"/>
</dbReference>
<keyword evidence="3" id="KW-0460">Magnesium</keyword>
<feature type="binding site" evidence="3">
    <location>
        <position position="367"/>
    </location>
    <ligand>
        <name>Mg(2+)</name>
        <dbReference type="ChEBI" id="CHEBI:18420"/>
        <label>1</label>
    </ligand>
</feature>
<dbReference type="SUPFAM" id="SSF101478">
    <property type="entry name" value="ADP-ribosylglycohydrolase"/>
    <property type="match status" value="1"/>
</dbReference>
<feature type="binding site" evidence="3">
    <location>
        <position position="120"/>
    </location>
    <ligand>
        <name>Mg(2+)</name>
        <dbReference type="ChEBI" id="CHEBI:18420"/>
        <label>1</label>
    </ligand>
</feature>
<gene>
    <name evidence="5" type="ORF">EWH70_03705</name>
</gene>
<feature type="binding site" evidence="3">
    <location>
        <position position="121"/>
    </location>
    <ligand>
        <name>Mg(2+)</name>
        <dbReference type="ChEBI" id="CHEBI:18420"/>
        <label>1</label>
    </ligand>
</feature>
<evidence type="ECO:0000256" key="3">
    <source>
        <dbReference type="PIRSR" id="PIRSR605502-1"/>
    </source>
</evidence>
<evidence type="ECO:0000313" key="6">
    <source>
        <dbReference type="Proteomes" id="UP000292003"/>
    </source>
</evidence>
<evidence type="ECO:0000256" key="2">
    <source>
        <dbReference type="ARBA" id="ARBA00022801"/>
    </source>
</evidence>
<dbReference type="InterPro" id="IPR005502">
    <property type="entry name" value="Ribosyl_crysJ1"/>
</dbReference>
<dbReference type="AlphaFoldDB" id="A0A4Q7JDI9"/>
<reference evidence="5 6" key="1">
    <citation type="submission" date="2019-02" db="EMBL/GenBank/DDBJ databases">
        <title>Draft genome sequence of Amycolatopsis sp. 8-3EHSu isolated from roots of Suaeda maritima.</title>
        <authorList>
            <person name="Duangmal K."/>
            <person name="Chantavorakit T."/>
        </authorList>
    </citation>
    <scope>NUCLEOTIDE SEQUENCE [LARGE SCALE GENOMIC DNA]</scope>
    <source>
        <strain evidence="5 6">8-3EHSu</strain>
    </source>
</reference>
<feature type="binding site" evidence="3">
    <location>
        <position position="366"/>
    </location>
    <ligand>
        <name>Mg(2+)</name>
        <dbReference type="ChEBI" id="CHEBI:18420"/>
        <label>1</label>
    </ligand>
</feature>
<accession>A0A4Q7JDI9</accession>
<sequence length="425" mass="45419">MRVELYLATDRKGRRYLTRQPTVDADPETLRPAKAWTPYPPPPPLPPGPETTQPVRVAAPAALGPVSREKWRGSLLAGAVGDALGAPIESKPMDRIRQATGPEGLTDYIADYDGVGRITDDTQMTLFTLDGLIRERHRRLVTGQGDMSTMRLSLQLAYQRWLHTQGVPWEKARGPRDTTAEPDGWLMGIKDLFRRRAPGATCFFALKGYGATGEIGTFTHTLNNSKGCGGVMRAAPAALWSDDPAEVFEVGAAAAALTHSHPSGYLSAGALAVLVHHLVRGADLHQALDGARTQLVRWNGHEEQSGALDAAVALAGRGKPTPELVAQLGRGGVGEGALAIAVYAALATDNPNAALLASVNHDGDSDSTGSICGNIVGAWYGEGAIRPDWLEKLQLRTVVETAAEDALAVFTDVGDTDWRHRYPLP</sequence>
<dbReference type="GO" id="GO:0016787">
    <property type="term" value="F:hydrolase activity"/>
    <property type="evidence" value="ECO:0007669"/>
    <property type="project" value="UniProtKB-KW"/>
</dbReference>
<dbReference type="Proteomes" id="UP000292003">
    <property type="component" value="Unassembled WGS sequence"/>
</dbReference>
<comment type="cofactor">
    <cofactor evidence="3">
        <name>Mg(2+)</name>
        <dbReference type="ChEBI" id="CHEBI:18420"/>
    </cofactor>
    <text evidence="3">Binds 2 magnesium ions per subunit.</text>
</comment>
<feature type="region of interest" description="Disordered" evidence="4">
    <location>
        <begin position="17"/>
        <end position="51"/>
    </location>
</feature>
<keyword evidence="2 5" id="KW-0378">Hydrolase</keyword>
<feature type="binding site" evidence="3">
    <location>
        <position position="364"/>
    </location>
    <ligand>
        <name>Mg(2+)</name>
        <dbReference type="ChEBI" id="CHEBI:18420"/>
        <label>1</label>
    </ligand>
</feature>
<keyword evidence="3" id="KW-0479">Metal-binding</keyword>
<dbReference type="OrthoDB" id="4871367at2"/>
<feature type="compositionally biased region" description="Pro residues" evidence="4">
    <location>
        <begin position="38"/>
        <end position="49"/>
    </location>
</feature>
<dbReference type="Pfam" id="PF03747">
    <property type="entry name" value="ADP_ribosyl_GH"/>
    <property type="match status" value="1"/>
</dbReference>
<dbReference type="GO" id="GO:0046872">
    <property type="term" value="F:metal ion binding"/>
    <property type="evidence" value="ECO:0007669"/>
    <property type="project" value="UniProtKB-KW"/>
</dbReference>
<name>A0A4Q7JDI9_9PSEU</name>
<dbReference type="PANTHER" id="PTHR16222:SF24">
    <property type="entry name" value="ADP-RIBOSYLHYDROLASE ARH3"/>
    <property type="match status" value="1"/>
</dbReference>
<comment type="caution">
    <text evidence="5">The sequence shown here is derived from an EMBL/GenBank/DDBJ whole genome shotgun (WGS) entry which is preliminary data.</text>
</comment>
<comment type="similarity">
    <text evidence="1">Belongs to the ADP-ribosylglycohydrolase family.</text>
</comment>
<evidence type="ECO:0000256" key="1">
    <source>
        <dbReference type="ARBA" id="ARBA00010702"/>
    </source>
</evidence>
<evidence type="ECO:0000256" key="4">
    <source>
        <dbReference type="SAM" id="MobiDB-lite"/>
    </source>
</evidence>
<dbReference type="EMBL" id="SFCC01000002">
    <property type="protein sequence ID" value="RZQ65437.1"/>
    <property type="molecule type" value="Genomic_DNA"/>
</dbReference>
<organism evidence="5 6">
    <name type="scientific">Amycolatopsis suaedae</name>
    <dbReference type="NCBI Taxonomy" id="2510978"/>
    <lineage>
        <taxon>Bacteria</taxon>
        <taxon>Bacillati</taxon>
        <taxon>Actinomycetota</taxon>
        <taxon>Actinomycetes</taxon>
        <taxon>Pseudonocardiales</taxon>
        <taxon>Pseudonocardiaceae</taxon>
        <taxon>Amycolatopsis</taxon>
    </lineage>
</organism>
<dbReference type="InterPro" id="IPR050792">
    <property type="entry name" value="ADP-ribosylglycohydrolase"/>
</dbReference>